<reference evidence="1" key="1">
    <citation type="journal article" date="2020" name="Stud. Mycol.">
        <title>101 Dothideomycetes genomes: a test case for predicting lifestyles and emergence of pathogens.</title>
        <authorList>
            <person name="Haridas S."/>
            <person name="Albert R."/>
            <person name="Binder M."/>
            <person name="Bloem J."/>
            <person name="Labutti K."/>
            <person name="Salamov A."/>
            <person name="Andreopoulos B."/>
            <person name="Baker S."/>
            <person name="Barry K."/>
            <person name="Bills G."/>
            <person name="Bluhm B."/>
            <person name="Cannon C."/>
            <person name="Castanera R."/>
            <person name="Culley D."/>
            <person name="Daum C."/>
            <person name="Ezra D."/>
            <person name="Gonzalez J."/>
            <person name="Henrissat B."/>
            <person name="Kuo A."/>
            <person name="Liang C."/>
            <person name="Lipzen A."/>
            <person name="Lutzoni F."/>
            <person name="Magnuson J."/>
            <person name="Mondo S."/>
            <person name="Nolan M."/>
            <person name="Ohm R."/>
            <person name="Pangilinan J."/>
            <person name="Park H.-J."/>
            <person name="Ramirez L."/>
            <person name="Alfaro M."/>
            <person name="Sun H."/>
            <person name="Tritt A."/>
            <person name="Yoshinaga Y."/>
            <person name="Zwiers L.-H."/>
            <person name="Turgeon B."/>
            <person name="Goodwin S."/>
            <person name="Spatafora J."/>
            <person name="Crous P."/>
            <person name="Grigoriev I."/>
        </authorList>
    </citation>
    <scope>NUCLEOTIDE SEQUENCE</scope>
    <source>
        <strain evidence="1">CBS 123094</strain>
    </source>
</reference>
<evidence type="ECO:0000313" key="2">
    <source>
        <dbReference type="Proteomes" id="UP000799779"/>
    </source>
</evidence>
<evidence type="ECO:0000313" key="1">
    <source>
        <dbReference type="EMBL" id="KAF1998007.1"/>
    </source>
</evidence>
<dbReference type="EMBL" id="ML977607">
    <property type="protein sequence ID" value="KAF1998007.1"/>
    <property type="molecule type" value="Genomic_DNA"/>
</dbReference>
<sequence length="95" mass="10614">MAERQCGVYWVGSHTEESTVNRDDVRTNSSNVPLNVSCIEPDPEFRDSCLTYGGRSLQDDQGPVYAMTVGAAQFDMPRFLQEVANNALHMPFVKD</sequence>
<keyword evidence="2" id="KW-1185">Reference proteome</keyword>
<protein>
    <submittedName>
        <fullName evidence="1">Uncharacterized protein</fullName>
    </submittedName>
</protein>
<name>A0A6A5W9D6_9PLEO</name>
<proteinExistence type="predicted"/>
<gene>
    <name evidence="1" type="ORF">P154DRAFT_578296</name>
</gene>
<dbReference type="AlphaFoldDB" id="A0A6A5W9D6"/>
<organism evidence="1 2">
    <name type="scientific">Amniculicola lignicola CBS 123094</name>
    <dbReference type="NCBI Taxonomy" id="1392246"/>
    <lineage>
        <taxon>Eukaryota</taxon>
        <taxon>Fungi</taxon>
        <taxon>Dikarya</taxon>
        <taxon>Ascomycota</taxon>
        <taxon>Pezizomycotina</taxon>
        <taxon>Dothideomycetes</taxon>
        <taxon>Pleosporomycetidae</taxon>
        <taxon>Pleosporales</taxon>
        <taxon>Amniculicolaceae</taxon>
        <taxon>Amniculicola</taxon>
    </lineage>
</organism>
<accession>A0A6A5W9D6</accession>
<dbReference type="Proteomes" id="UP000799779">
    <property type="component" value="Unassembled WGS sequence"/>
</dbReference>